<dbReference type="GO" id="GO:0008270">
    <property type="term" value="F:zinc ion binding"/>
    <property type="evidence" value="ECO:0007669"/>
    <property type="project" value="UniProtKB-KW"/>
</dbReference>
<evidence type="ECO:0000256" key="2">
    <source>
        <dbReference type="ARBA" id="ARBA00008947"/>
    </source>
</evidence>
<dbReference type="InterPro" id="IPR017919">
    <property type="entry name" value="TFIIE/TFIIEa_HTH"/>
</dbReference>
<feature type="region of interest" description="Disordered" evidence="15">
    <location>
        <begin position="280"/>
        <end position="304"/>
    </location>
</feature>
<dbReference type="InterPro" id="IPR002853">
    <property type="entry name" value="TFIIE_asu"/>
</dbReference>
<dbReference type="InterPro" id="IPR013083">
    <property type="entry name" value="Znf_RING/FYVE/PHD"/>
</dbReference>
<keyword evidence="9" id="KW-0804">Transcription</keyword>
<dbReference type="OrthoDB" id="361102at2759"/>
<dbReference type="InterPro" id="IPR039997">
    <property type="entry name" value="TFE"/>
</dbReference>
<dbReference type="Proteomes" id="UP000053001">
    <property type="component" value="Unassembled WGS sequence"/>
</dbReference>
<proteinExistence type="inferred from homology"/>
<gene>
    <name evidence="17" type="ORF">N330_14219</name>
</gene>
<evidence type="ECO:0000256" key="14">
    <source>
        <dbReference type="ARBA" id="ARBA00080958"/>
    </source>
</evidence>
<keyword evidence="7" id="KW-0007">Acetylation</keyword>
<evidence type="ECO:0000256" key="6">
    <source>
        <dbReference type="ARBA" id="ARBA00022833"/>
    </source>
</evidence>
<dbReference type="GO" id="GO:0005673">
    <property type="term" value="C:transcription factor TFIIE complex"/>
    <property type="evidence" value="ECO:0007669"/>
    <property type="project" value="TreeGrafter"/>
</dbReference>
<evidence type="ECO:0000256" key="3">
    <source>
        <dbReference type="ARBA" id="ARBA00022553"/>
    </source>
</evidence>
<evidence type="ECO:0000256" key="9">
    <source>
        <dbReference type="ARBA" id="ARBA00023163"/>
    </source>
</evidence>
<keyword evidence="4" id="KW-0479">Metal-binding</keyword>
<accession>A0A091QSQ4</accession>
<evidence type="ECO:0000256" key="13">
    <source>
        <dbReference type="ARBA" id="ARBA00073913"/>
    </source>
</evidence>
<evidence type="ECO:0000256" key="8">
    <source>
        <dbReference type="ARBA" id="ARBA00023015"/>
    </source>
</evidence>
<dbReference type="Pfam" id="PF11521">
    <property type="entry name" value="TFIIE-A_C"/>
    <property type="match status" value="1"/>
</dbReference>
<evidence type="ECO:0000256" key="7">
    <source>
        <dbReference type="ARBA" id="ARBA00022990"/>
    </source>
</evidence>
<evidence type="ECO:0000256" key="11">
    <source>
        <dbReference type="ARBA" id="ARBA00025581"/>
    </source>
</evidence>
<keyword evidence="5" id="KW-0863">Zinc-finger</keyword>
<keyword evidence="18" id="KW-1185">Reference proteome</keyword>
<evidence type="ECO:0000256" key="4">
    <source>
        <dbReference type="ARBA" id="ARBA00022723"/>
    </source>
</evidence>
<dbReference type="Pfam" id="PF02002">
    <property type="entry name" value="TFIIE_alpha"/>
    <property type="match status" value="1"/>
</dbReference>
<protein>
    <recommendedName>
        <fullName evidence="13">General transcription factor IIE subunit 1</fullName>
    </recommendedName>
    <alternativeName>
        <fullName evidence="14">Transcription initiation factor IIE subunit alpha</fullName>
    </alternativeName>
</protein>
<evidence type="ECO:0000256" key="10">
    <source>
        <dbReference type="ARBA" id="ARBA00023242"/>
    </source>
</evidence>
<comment type="subunit">
    <text evidence="12">Tetramer of two alpha and two beta chains. Interacts with TAF6/TAFII80. Interacts with ATF7IP. Interacts with SND1. Part of TBP-based Pol II pre-initiation complex (PIC), in which Pol II core assembles with general transcription factors and other specific initiation factors including GTF2E1, GTF2E2, GTF2F1, GTF2F2, TCEA1, ERCC2, ERCC3, GTF2H2, GTF2H3, GTF2H4, GTF2H5, GTF2A1, GTF2A2, GTF2B and TBP; this large multi-subunit PIC complex mediates DNA unwinding and targets Pol II core to the transcription start site where the first phosphodiester bond forms.</text>
</comment>
<reference evidence="17 18" key="1">
    <citation type="submission" date="2014-04" db="EMBL/GenBank/DDBJ databases">
        <title>Genome evolution of avian class.</title>
        <authorList>
            <person name="Zhang G."/>
            <person name="Li C."/>
        </authorList>
    </citation>
    <scope>NUCLEOTIDE SEQUENCE [LARGE SCALE GENOMIC DNA]</scope>
    <source>
        <strain evidence="17">BGI_N330</strain>
    </source>
</reference>
<keyword evidence="10" id="KW-0539">Nucleus</keyword>
<keyword evidence="3" id="KW-0597">Phosphoprotein</keyword>
<evidence type="ECO:0000313" key="18">
    <source>
        <dbReference type="Proteomes" id="UP000053001"/>
    </source>
</evidence>
<dbReference type="AlphaFoldDB" id="A0A091QSQ4"/>
<dbReference type="PANTHER" id="PTHR13097">
    <property type="entry name" value="TRANSCRIPTION INITIATION FACTOR IIE, ALPHA SUBUNIT"/>
    <property type="match status" value="1"/>
</dbReference>
<comment type="function">
    <text evidence="11">Recruits TFIIH to the initiation complex and stimulates the RNA polymerase II C-terminal domain kinase and DNA-dependent ATPase activities of TFIIH. Both TFIIH and TFIIE are required for promoter clearance by RNA polymerase.</text>
</comment>
<dbReference type="InterPro" id="IPR021600">
    <property type="entry name" value="TFIIE_asu_C"/>
</dbReference>
<evidence type="ECO:0000256" key="15">
    <source>
        <dbReference type="SAM" id="MobiDB-lite"/>
    </source>
</evidence>
<feature type="region of interest" description="Disordered" evidence="15">
    <location>
        <begin position="321"/>
        <end position="376"/>
    </location>
</feature>
<dbReference type="EMBL" id="KK680518">
    <property type="protein sequence ID" value="KFQ12419.1"/>
    <property type="molecule type" value="Genomic_DNA"/>
</dbReference>
<dbReference type="Gene3D" id="6.10.140.1250">
    <property type="match status" value="1"/>
</dbReference>
<evidence type="ECO:0000256" key="1">
    <source>
        <dbReference type="ARBA" id="ARBA00004123"/>
    </source>
</evidence>
<evidence type="ECO:0000256" key="5">
    <source>
        <dbReference type="ARBA" id="ARBA00022771"/>
    </source>
</evidence>
<keyword evidence="8" id="KW-0805">Transcription regulation</keyword>
<dbReference type="Gene3D" id="3.30.40.10">
    <property type="entry name" value="Zinc/RING finger domain, C3HC4 (zinc finger)"/>
    <property type="match status" value="1"/>
</dbReference>
<dbReference type="PROSITE" id="PS51344">
    <property type="entry name" value="HTH_TFE_IIE"/>
    <property type="match status" value="1"/>
</dbReference>
<comment type="similarity">
    <text evidence="2">Belongs to the TFIIE alpha subunit family.</text>
</comment>
<evidence type="ECO:0000313" key="17">
    <source>
        <dbReference type="EMBL" id="KFQ12419.1"/>
    </source>
</evidence>
<dbReference type="InterPro" id="IPR024550">
    <property type="entry name" value="TFIIEa/SarR/Rpc3_HTH_dom"/>
</dbReference>
<dbReference type="FunFam" id="3.30.40.10:FF:000087">
    <property type="entry name" value="General transcription factor IIE subunit 1"/>
    <property type="match status" value="1"/>
</dbReference>
<dbReference type="SUPFAM" id="SSF57783">
    <property type="entry name" value="Zinc beta-ribbon"/>
    <property type="match status" value="1"/>
</dbReference>
<evidence type="ECO:0000256" key="12">
    <source>
        <dbReference type="ARBA" id="ARBA00065242"/>
    </source>
</evidence>
<comment type="subcellular location">
    <subcellularLocation>
        <location evidence="1">Nucleus</location>
    </subcellularLocation>
</comment>
<dbReference type="PANTHER" id="PTHR13097:SF10">
    <property type="entry name" value="HTH TFE_IIEALPHA-TYPE DOMAIN-CONTAINING PROTEIN"/>
    <property type="match status" value="1"/>
</dbReference>
<feature type="compositionally biased region" description="Polar residues" evidence="15">
    <location>
        <begin position="280"/>
        <end position="298"/>
    </location>
</feature>
<keyword evidence="6" id="KW-0862">Zinc</keyword>
<dbReference type="GO" id="GO:0006367">
    <property type="term" value="P:transcription initiation at RNA polymerase II promoter"/>
    <property type="evidence" value="ECO:0007669"/>
    <property type="project" value="InterPro"/>
</dbReference>
<organism evidence="17 18">
    <name type="scientific">Leptosomus discolor</name>
    <name type="common">Madagascar cuckoo roller</name>
    <name type="synonym">Cuculus discolor</name>
    <dbReference type="NCBI Taxonomy" id="188344"/>
    <lineage>
        <taxon>Eukaryota</taxon>
        <taxon>Metazoa</taxon>
        <taxon>Chordata</taxon>
        <taxon>Craniata</taxon>
        <taxon>Vertebrata</taxon>
        <taxon>Euteleostomi</taxon>
        <taxon>Archelosauria</taxon>
        <taxon>Archosauria</taxon>
        <taxon>Dinosauria</taxon>
        <taxon>Saurischia</taxon>
        <taxon>Theropoda</taxon>
        <taxon>Coelurosauria</taxon>
        <taxon>Aves</taxon>
        <taxon>Neognathae</taxon>
        <taxon>Neoaves</taxon>
        <taxon>Telluraves</taxon>
        <taxon>Coraciimorphae</taxon>
        <taxon>Coraciiformes</taxon>
        <taxon>Leptosomidae</taxon>
        <taxon>Leptosomus</taxon>
    </lineage>
</organism>
<evidence type="ECO:0000259" key="16">
    <source>
        <dbReference type="PROSITE" id="PS51344"/>
    </source>
</evidence>
<name>A0A091QSQ4_LEPDC</name>
<sequence length="419" mass="47517">MEQQNVITEVPAALKRLAKYIVRGFYGVEYSLALDILIRYPCVKEDDLLQLLKYERKQLRAILNTLKADKFVKLRMRVETGPNGKSTRHNYYYINYKVLVDVVKYKLDHVRRKIEADERDSTTRSSFKCPSCSSTYTDLEVNQLFDVFTETFRCTYCYTEVEEDASALPKRDARTLLAKFNEQIEPIFVLLRETEDVVLPYDLLEPQPTEIAELSESFDQKVGSSVLESCSRPGKWANRSSSFGNMYTQNLVIDVQHSEPKKKIKEKTTKEQPIWMSQSTVEGATTATDNSAGVNASEESVKETAADNEIIKTLLIHESKSLSSTGQDPVVKSKLPESGSDTSEPEDAKHSRRAGTKVAGSNFEQEEEQETQGPILMVAGQPRSYGEVSENPELVSLMTNEEREAYIKVGQEMFQSVFE</sequence>
<dbReference type="KEGG" id="ldi:104347303"/>
<dbReference type="PhylomeDB" id="A0A091QSQ4"/>
<dbReference type="SMART" id="SM00531">
    <property type="entry name" value="TFIIE"/>
    <property type="match status" value="1"/>
</dbReference>
<feature type="domain" description="HTH TFE/IIEalpha-type" evidence="16">
    <location>
        <begin position="14"/>
        <end position="104"/>
    </location>
</feature>